<accession>A0ABT6N0W0</accession>
<sequence>MKLAEVVTLYESNARDIPAMLRTAAASIESEADEGFSPTRAIVAVQVAENGKIQVYGWGETEAMDSIALLNMGAASLTHTLLAQQED</sequence>
<keyword evidence="2" id="KW-1185">Reference proteome</keyword>
<name>A0ABT6N0W0_9SPHN</name>
<reference evidence="1" key="1">
    <citation type="submission" date="2023-04" db="EMBL/GenBank/DDBJ databases">
        <title>Sphingomonas sp. MAHUQ-71 isolated from rice field.</title>
        <authorList>
            <person name="Huq M.A."/>
        </authorList>
    </citation>
    <scope>NUCLEOTIDE SEQUENCE</scope>
    <source>
        <strain evidence="1">MAHUQ-71</strain>
    </source>
</reference>
<gene>
    <name evidence="1" type="ORF">QGN17_09425</name>
</gene>
<protein>
    <submittedName>
        <fullName evidence="1">Uncharacterized protein</fullName>
    </submittedName>
</protein>
<dbReference type="EMBL" id="JARYGZ010000001">
    <property type="protein sequence ID" value="MDH7638949.1"/>
    <property type="molecule type" value="Genomic_DNA"/>
</dbReference>
<evidence type="ECO:0000313" key="2">
    <source>
        <dbReference type="Proteomes" id="UP001160625"/>
    </source>
</evidence>
<comment type="caution">
    <text evidence="1">The sequence shown here is derived from an EMBL/GenBank/DDBJ whole genome shotgun (WGS) entry which is preliminary data.</text>
</comment>
<dbReference type="Proteomes" id="UP001160625">
    <property type="component" value="Unassembled WGS sequence"/>
</dbReference>
<organism evidence="1 2">
    <name type="scientific">Sphingomonas oryzagri</name>
    <dbReference type="NCBI Taxonomy" id="3042314"/>
    <lineage>
        <taxon>Bacteria</taxon>
        <taxon>Pseudomonadati</taxon>
        <taxon>Pseudomonadota</taxon>
        <taxon>Alphaproteobacteria</taxon>
        <taxon>Sphingomonadales</taxon>
        <taxon>Sphingomonadaceae</taxon>
        <taxon>Sphingomonas</taxon>
    </lineage>
</organism>
<dbReference type="RefSeq" id="WP_281044221.1">
    <property type="nucleotide sequence ID" value="NZ_JARYGZ010000001.1"/>
</dbReference>
<evidence type="ECO:0000313" key="1">
    <source>
        <dbReference type="EMBL" id="MDH7638949.1"/>
    </source>
</evidence>
<proteinExistence type="predicted"/>